<dbReference type="Proteomes" id="UP000007875">
    <property type="component" value="Unassembled WGS sequence"/>
</dbReference>
<name>H2ZQX3_CIOSA</name>
<protein>
    <submittedName>
        <fullName evidence="1">Uncharacterized protein</fullName>
    </submittedName>
</protein>
<proteinExistence type="predicted"/>
<reference evidence="1" key="2">
    <citation type="submission" date="2025-08" db="UniProtKB">
        <authorList>
            <consortium name="Ensembl"/>
        </authorList>
    </citation>
    <scope>IDENTIFICATION</scope>
</reference>
<dbReference type="InParanoid" id="H2ZQX3"/>
<sequence>MIVRLCKCRMLKSFAKFLLLLSICLYVTIRIGRNKCETSTSKLRQTEKPENFISTRKTTSEMHQYLKETVSLDLLPITNTLQRTETYSTADVSLPTTETAASKEEWLSCSDLNDILTRQEDKTIFRNENSEGNRAIYFVTVYTAEQKRIRAVIKVANLQDPNPSSGMYRYRTALKEVNNLRRLRGLNWSGIPLLLGVCATNTSLTYAVTRVMNARAICPGRGLNVSCFFGEPFRNVLQNKPDPALAALTWVTKVTCFFAQFEKDRVFLEDFSGSNLYFDYDTLDIYLVDADSLIFYGDSRLYSRTLCRSDNDCLGPRGNLWGPNSLNQKVYSACLELSGYCVNNTCRGIDASLHTCGVGKWLIANVRNLIPAQQYNSYRELMHCMMETYPDKRCSMTSQCKRSKTILTSYSES</sequence>
<dbReference type="GeneTree" id="ENSGT00530000065205"/>
<dbReference type="AlphaFoldDB" id="H2ZQX3"/>
<keyword evidence="2" id="KW-1185">Reference proteome</keyword>
<organism evidence="1 2">
    <name type="scientific">Ciona savignyi</name>
    <name type="common">Pacific transparent sea squirt</name>
    <dbReference type="NCBI Taxonomy" id="51511"/>
    <lineage>
        <taxon>Eukaryota</taxon>
        <taxon>Metazoa</taxon>
        <taxon>Chordata</taxon>
        <taxon>Tunicata</taxon>
        <taxon>Ascidiacea</taxon>
        <taxon>Phlebobranchia</taxon>
        <taxon>Cionidae</taxon>
        <taxon>Ciona</taxon>
    </lineage>
</organism>
<evidence type="ECO:0000313" key="2">
    <source>
        <dbReference type="Proteomes" id="UP000007875"/>
    </source>
</evidence>
<reference evidence="1" key="3">
    <citation type="submission" date="2025-09" db="UniProtKB">
        <authorList>
            <consortium name="Ensembl"/>
        </authorList>
    </citation>
    <scope>IDENTIFICATION</scope>
</reference>
<evidence type="ECO:0000313" key="1">
    <source>
        <dbReference type="Ensembl" id="ENSCSAVP00000019989.1"/>
    </source>
</evidence>
<accession>H2ZQX3</accession>
<dbReference type="Ensembl" id="ENSCSAVT00000020203.1">
    <property type="protein sequence ID" value="ENSCSAVP00000019989.1"/>
    <property type="gene ID" value="ENSCSAVG00000011729.1"/>
</dbReference>
<reference evidence="2" key="1">
    <citation type="submission" date="2003-08" db="EMBL/GenBank/DDBJ databases">
        <authorList>
            <person name="Birren B."/>
            <person name="Nusbaum C."/>
            <person name="Abebe A."/>
            <person name="Abouelleil A."/>
            <person name="Adekoya E."/>
            <person name="Ait-zahra M."/>
            <person name="Allen N."/>
            <person name="Allen T."/>
            <person name="An P."/>
            <person name="Anderson M."/>
            <person name="Anderson S."/>
            <person name="Arachchi H."/>
            <person name="Armbruster J."/>
            <person name="Bachantsang P."/>
            <person name="Baldwin J."/>
            <person name="Barry A."/>
            <person name="Bayul T."/>
            <person name="Blitshsteyn B."/>
            <person name="Bloom T."/>
            <person name="Blye J."/>
            <person name="Boguslavskiy L."/>
            <person name="Borowsky M."/>
            <person name="Boukhgalter B."/>
            <person name="Brunache A."/>
            <person name="Butler J."/>
            <person name="Calixte N."/>
            <person name="Calvo S."/>
            <person name="Camarata J."/>
            <person name="Campo K."/>
            <person name="Chang J."/>
            <person name="Cheshatsang Y."/>
            <person name="Citroen M."/>
            <person name="Collymore A."/>
            <person name="Considine T."/>
            <person name="Cook A."/>
            <person name="Cooke P."/>
            <person name="Corum B."/>
            <person name="Cuomo C."/>
            <person name="David R."/>
            <person name="Dawoe T."/>
            <person name="Degray S."/>
            <person name="Dodge S."/>
            <person name="Dooley K."/>
            <person name="Dorje P."/>
            <person name="Dorjee K."/>
            <person name="Dorris L."/>
            <person name="Duffey N."/>
            <person name="Dupes A."/>
            <person name="Elkins T."/>
            <person name="Engels R."/>
            <person name="Erickson J."/>
            <person name="Farina A."/>
            <person name="Faro S."/>
            <person name="Ferreira P."/>
            <person name="Fischer H."/>
            <person name="Fitzgerald M."/>
            <person name="Foley K."/>
            <person name="Gage D."/>
            <person name="Galagan J."/>
            <person name="Gearin G."/>
            <person name="Gnerre S."/>
            <person name="Gnirke A."/>
            <person name="Goyette A."/>
            <person name="Graham J."/>
            <person name="Grandbois E."/>
            <person name="Gyaltsen K."/>
            <person name="Hafez N."/>
            <person name="Hagopian D."/>
            <person name="Hagos B."/>
            <person name="Hall J."/>
            <person name="Hatcher B."/>
            <person name="Heller A."/>
            <person name="Higgins H."/>
            <person name="Honan T."/>
            <person name="Horn A."/>
            <person name="Houde N."/>
            <person name="Hughes L."/>
            <person name="Hulme W."/>
            <person name="Husby E."/>
            <person name="Iliev I."/>
            <person name="Jaffe D."/>
            <person name="Jones C."/>
            <person name="Kamal M."/>
            <person name="Kamat A."/>
            <person name="Kamvysselis M."/>
            <person name="Karlsson E."/>
            <person name="Kells C."/>
            <person name="Kieu A."/>
            <person name="Kisner P."/>
            <person name="Kodira C."/>
            <person name="Kulbokas E."/>
            <person name="Labutti K."/>
            <person name="Lama D."/>
            <person name="Landers T."/>
            <person name="Leger J."/>
            <person name="Levine S."/>
            <person name="Lewis D."/>
            <person name="Lewis T."/>
            <person name="Lindblad-toh K."/>
            <person name="Liu X."/>
            <person name="Lokyitsang T."/>
            <person name="Lokyitsang Y."/>
            <person name="Lucien O."/>
            <person name="Lui A."/>
            <person name="Ma L.J."/>
            <person name="Mabbitt R."/>
            <person name="Macdonald J."/>
            <person name="Maclean C."/>
            <person name="Major J."/>
            <person name="Manning J."/>
            <person name="Marabella R."/>
            <person name="Maru K."/>
            <person name="Matthews C."/>
            <person name="Mauceli E."/>
            <person name="Mccarthy M."/>
            <person name="Mcdonough S."/>
            <person name="Mcghee T."/>
            <person name="Meldrim J."/>
            <person name="Meneus L."/>
            <person name="Mesirov J."/>
            <person name="Mihalev A."/>
            <person name="Mihova T."/>
            <person name="Mikkelsen T."/>
            <person name="Mlenga V."/>
            <person name="Moru K."/>
            <person name="Mozes J."/>
            <person name="Mulrain L."/>
            <person name="Munson G."/>
            <person name="Naylor J."/>
            <person name="Newes C."/>
            <person name="Nguyen C."/>
            <person name="Nguyen N."/>
            <person name="Nguyen T."/>
            <person name="Nicol R."/>
            <person name="Nielsen C."/>
            <person name="Nizzari M."/>
            <person name="Norbu C."/>
            <person name="Norbu N."/>
            <person name="O'donnell P."/>
            <person name="Okoawo O."/>
            <person name="O'leary S."/>
            <person name="Omotosho B."/>
            <person name="O'neill K."/>
            <person name="Osman S."/>
            <person name="Parker S."/>
            <person name="Perrin D."/>
            <person name="Phunkhang P."/>
            <person name="Piqani B."/>
            <person name="Purcell S."/>
            <person name="Rachupka T."/>
            <person name="Ramasamy U."/>
            <person name="Rameau R."/>
            <person name="Ray V."/>
            <person name="Raymond C."/>
            <person name="Retta R."/>
            <person name="Richardson S."/>
            <person name="Rise C."/>
            <person name="Rodriguez J."/>
            <person name="Rogers J."/>
            <person name="Rogov P."/>
            <person name="Rutman M."/>
            <person name="Schupbach R."/>
            <person name="Seaman C."/>
            <person name="Settipalli S."/>
            <person name="Sharpe T."/>
            <person name="Sheridan J."/>
            <person name="Sherpa N."/>
            <person name="Shi J."/>
            <person name="Smirnov S."/>
            <person name="Smith C."/>
            <person name="Sougnez C."/>
            <person name="Spencer B."/>
            <person name="Stalker J."/>
            <person name="Stange-thomann N."/>
            <person name="Stavropoulos S."/>
            <person name="Stetson K."/>
            <person name="Stone C."/>
            <person name="Stone S."/>
            <person name="Stubbs M."/>
            <person name="Talamas J."/>
            <person name="Tchuinga P."/>
            <person name="Tenzing P."/>
            <person name="Tesfaye S."/>
            <person name="Theodore J."/>
            <person name="Thoulutsang Y."/>
            <person name="Topham K."/>
            <person name="Towey S."/>
            <person name="Tsamla T."/>
            <person name="Tsomo N."/>
            <person name="Vallee D."/>
            <person name="Vassiliev H."/>
            <person name="Venkataraman V."/>
            <person name="Vinson J."/>
            <person name="Vo A."/>
            <person name="Wade C."/>
            <person name="Wang S."/>
            <person name="Wangchuk T."/>
            <person name="Wangdi T."/>
            <person name="Whittaker C."/>
            <person name="Wilkinson J."/>
            <person name="Wu Y."/>
            <person name="Wyman D."/>
            <person name="Yadav S."/>
            <person name="Yang S."/>
            <person name="Yang X."/>
            <person name="Yeager S."/>
            <person name="Yee E."/>
            <person name="Young G."/>
            <person name="Zainoun J."/>
            <person name="Zembeck L."/>
            <person name="Zimmer A."/>
            <person name="Zody M."/>
            <person name="Lander E."/>
        </authorList>
    </citation>
    <scope>NUCLEOTIDE SEQUENCE [LARGE SCALE GENOMIC DNA]</scope>
</reference>
<dbReference type="HOGENOM" id="CLU_665575_0_0_1"/>